<dbReference type="Proteomes" id="UP000319716">
    <property type="component" value="Unassembled WGS sequence"/>
</dbReference>
<evidence type="ECO:0000313" key="1">
    <source>
        <dbReference type="EMBL" id="GAY78827.1"/>
    </source>
</evidence>
<organism evidence="1 2">
    <name type="scientific">Sporolactobacillus inulinus</name>
    <dbReference type="NCBI Taxonomy" id="2078"/>
    <lineage>
        <taxon>Bacteria</taxon>
        <taxon>Bacillati</taxon>
        <taxon>Bacillota</taxon>
        <taxon>Bacilli</taxon>
        <taxon>Bacillales</taxon>
        <taxon>Sporolactobacillaceae</taxon>
        <taxon>Sporolactobacillus</taxon>
    </lineage>
</organism>
<name>A0A4Y1ZI60_9BACL</name>
<gene>
    <name evidence="1" type="ORF">NBRC111894_4381</name>
</gene>
<reference evidence="1 2" key="1">
    <citation type="submission" date="2017-11" db="EMBL/GenBank/DDBJ databases">
        <title>Draft Genome Sequence of Sporolactobacillus inulinus NBRC 111894 Isolated from Koso, a Japanese Sugar-Vegetable Fermented Beverage.</title>
        <authorList>
            <person name="Chiou T.Y."/>
            <person name="Oshima K."/>
            <person name="Suda W."/>
            <person name="Hattori M."/>
            <person name="Takahashi T."/>
        </authorList>
    </citation>
    <scope>NUCLEOTIDE SEQUENCE [LARGE SCALE GENOMIC DNA]</scope>
    <source>
        <strain evidence="1 2">NBRC111894</strain>
    </source>
</reference>
<proteinExistence type="predicted"/>
<protein>
    <submittedName>
        <fullName evidence="1">Uncharacterized protein</fullName>
    </submittedName>
</protein>
<sequence length="38" mass="4380">MVVNFPQIAVNCFLRSLTRSIHKKSALRGKMLHRNTVL</sequence>
<accession>A0A4Y1ZI60</accession>
<dbReference type="AlphaFoldDB" id="A0A4Y1ZI60"/>
<dbReference type="EMBL" id="BEXB01000064">
    <property type="protein sequence ID" value="GAY78827.1"/>
    <property type="molecule type" value="Genomic_DNA"/>
</dbReference>
<comment type="caution">
    <text evidence="1">The sequence shown here is derived from an EMBL/GenBank/DDBJ whole genome shotgun (WGS) entry which is preliminary data.</text>
</comment>
<evidence type="ECO:0000313" key="2">
    <source>
        <dbReference type="Proteomes" id="UP000319716"/>
    </source>
</evidence>